<sequence>MGAVIAVFRPGPELATGLQALVDQVDAVVVVVDEHPVSGVTSELLDACRAAGAEVVEHDANRGIGAALNTGVERLRTLRPGLTHVLTLDQDSVVPAGYVAALLAAASAADRAGVPVGMVAPASVGSILRLPLGRRAPRHGVRVGGEPIQSGLLVPVDVLDRVGGFDETLFIDGVDTDFWLRALDLGLVCVIAPDTRLEHRLGTAITVGEDRELPLLVASTFRYHYQWRNLVALVRRHARRHPVWAVRAVVRAVRHLAIVTALAPGRLARLREAYGGLRAGLRGRSGPRP</sequence>
<dbReference type="EMBL" id="JAXQPW010000001">
    <property type="protein sequence ID" value="MDZ5660153.1"/>
    <property type="molecule type" value="Genomic_DNA"/>
</dbReference>
<comment type="pathway">
    <text evidence="1">Cell wall biogenesis; cell wall polysaccharide biosynthesis.</text>
</comment>
<dbReference type="Proteomes" id="UP001291999">
    <property type="component" value="Unassembled WGS sequence"/>
</dbReference>
<keyword evidence="3" id="KW-0328">Glycosyltransferase</keyword>
<reference evidence="6 7" key="1">
    <citation type="submission" date="2023-11" db="EMBL/GenBank/DDBJ databases">
        <title>Novel species in genus Nocardioides.</title>
        <authorList>
            <person name="Zhou H."/>
        </authorList>
    </citation>
    <scope>NUCLEOTIDE SEQUENCE [LARGE SCALE GENOMIC DNA]</scope>
    <source>
        <strain evidence="6 7">S-58</strain>
    </source>
</reference>
<dbReference type="RefSeq" id="WP_322422778.1">
    <property type="nucleotide sequence ID" value="NZ_JAXQPW010000001.1"/>
</dbReference>
<dbReference type="InterPro" id="IPR029044">
    <property type="entry name" value="Nucleotide-diphossugar_trans"/>
</dbReference>
<gene>
    <name evidence="6" type="ORF">SFC79_00105</name>
</gene>
<dbReference type="Pfam" id="PF00535">
    <property type="entry name" value="Glycos_transf_2"/>
    <property type="match status" value="1"/>
</dbReference>
<feature type="domain" description="Glycosyltransferase 2-like" evidence="5">
    <location>
        <begin position="4"/>
        <end position="114"/>
    </location>
</feature>
<proteinExistence type="inferred from homology"/>
<evidence type="ECO:0000313" key="6">
    <source>
        <dbReference type="EMBL" id="MDZ5660153.1"/>
    </source>
</evidence>
<keyword evidence="7" id="KW-1185">Reference proteome</keyword>
<comment type="similarity">
    <text evidence="2">Belongs to the glycosyltransferase 2 family.</text>
</comment>
<evidence type="ECO:0000256" key="4">
    <source>
        <dbReference type="ARBA" id="ARBA00022679"/>
    </source>
</evidence>
<evidence type="ECO:0000259" key="5">
    <source>
        <dbReference type="Pfam" id="PF00535"/>
    </source>
</evidence>
<evidence type="ECO:0000256" key="2">
    <source>
        <dbReference type="ARBA" id="ARBA00006739"/>
    </source>
</evidence>
<name>A0ABU5K5D0_9ACTN</name>
<dbReference type="Gene3D" id="3.90.550.10">
    <property type="entry name" value="Spore Coat Polysaccharide Biosynthesis Protein SpsA, Chain A"/>
    <property type="match status" value="1"/>
</dbReference>
<dbReference type="SUPFAM" id="SSF53448">
    <property type="entry name" value="Nucleotide-diphospho-sugar transferases"/>
    <property type="match status" value="1"/>
</dbReference>
<protein>
    <submittedName>
        <fullName evidence="6">Glycosyltransferase family 2 protein</fullName>
    </submittedName>
</protein>
<dbReference type="PANTHER" id="PTHR43179:SF12">
    <property type="entry name" value="GALACTOFURANOSYLTRANSFERASE GLFT2"/>
    <property type="match status" value="1"/>
</dbReference>
<accession>A0ABU5K5D0</accession>
<dbReference type="PANTHER" id="PTHR43179">
    <property type="entry name" value="RHAMNOSYLTRANSFERASE WBBL"/>
    <property type="match status" value="1"/>
</dbReference>
<dbReference type="InterPro" id="IPR001173">
    <property type="entry name" value="Glyco_trans_2-like"/>
</dbReference>
<evidence type="ECO:0000256" key="1">
    <source>
        <dbReference type="ARBA" id="ARBA00004776"/>
    </source>
</evidence>
<comment type="caution">
    <text evidence="6">The sequence shown here is derived from an EMBL/GenBank/DDBJ whole genome shotgun (WGS) entry which is preliminary data.</text>
</comment>
<keyword evidence="4" id="KW-0808">Transferase</keyword>
<evidence type="ECO:0000313" key="7">
    <source>
        <dbReference type="Proteomes" id="UP001291999"/>
    </source>
</evidence>
<evidence type="ECO:0000256" key="3">
    <source>
        <dbReference type="ARBA" id="ARBA00022676"/>
    </source>
</evidence>
<organism evidence="6 7">
    <name type="scientific">Nocardioides renjunii</name>
    <dbReference type="NCBI Taxonomy" id="3095075"/>
    <lineage>
        <taxon>Bacteria</taxon>
        <taxon>Bacillati</taxon>
        <taxon>Actinomycetota</taxon>
        <taxon>Actinomycetes</taxon>
        <taxon>Propionibacteriales</taxon>
        <taxon>Nocardioidaceae</taxon>
        <taxon>Nocardioides</taxon>
    </lineage>
</organism>